<dbReference type="Gramene" id="PSS13716">
    <property type="protein sequence ID" value="PSS13716"/>
    <property type="gene ID" value="CEY00_Acc14325"/>
</dbReference>
<keyword evidence="3" id="KW-1185">Reference proteome</keyword>
<dbReference type="FunCoup" id="A0A2R6QRH0">
    <property type="interactions" value="18"/>
</dbReference>
<dbReference type="AlphaFoldDB" id="A0A2R6QRH0"/>
<dbReference type="OMA" id="HIWSTTN"/>
<evidence type="ECO:0000313" key="2">
    <source>
        <dbReference type="EMBL" id="PSS13716.1"/>
    </source>
</evidence>
<evidence type="ECO:0000256" key="1">
    <source>
        <dbReference type="SAM" id="MobiDB-lite"/>
    </source>
</evidence>
<dbReference type="PANTHER" id="PTHR47290:SF4">
    <property type="entry name" value="RING FINGER PROTEIN"/>
    <property type="match status" value="1"/>
</dbReference>
<comment type="caution">
    <text evidence="2">The sequence shown here is derived from an EMBL/GenBank/DDBJ whole genome shotgun (WGS) entry which is preliminary data.</text>
</comment>
<accession>A0A2R6QRH0</accession>
<dbReference type="InterPro" id="IPR044171">
    <property type="entry name" value="LAX2-like"/>
</dbReference>
<dbReference type="EMBL" id="NKQK01000013">
    <property type="protein sequence ID" value="PSS13716.1"/>
    <property type="molecule type" value="Genomic_DNA"/>
</dbReference>
<dbReference type="OrthoDB" id="1932457at2759"/>
<reference evidence="3" key="2">
    <citation type="journal article" date="2018" name="BMC Genomics">
        <title>A manually annotated Actinidia chinensis var. chinensis (kiwifruit) genome highlights the challenges associated with draft genomes and gene prediction in plants.</title>
        <authorList>
            <person name="Pilkington S.M."/>
            <person name="Crowhurst R."/>
            <person name="Hilario E."/>
            <person name="Nardozza S."/>
            <person name="Fraser L."/>
            <person name="Peng Y."/>
            <person name="Gunaseelan K."/>
            <person name="Simpson R."/>
            <person name="Tahir J."/>
            <person name="Deroles S.C."/>
            <person name="Templeton K."/>
            <person name="Luo Z."/>
            <person name="Davy M."/>
            <person name="Cheng C."/>
            <person name="McNeilage M."/>
            <person name="Scaglione D."/>
            <person name="Liu Y."/>
            <person name="Zhang Q."/>
            <person name="Datson P."/>
            <person name="De Silva N."/>
            <person name="Gardiner S.E."/>
            <person name="Bassett H."/>
            <person name="Chagne D."/>
            <person name="McCallum J."/>
            <person name="Dzierzon H."/>
            <person name="Deng C."/>
            <person name="Wang Y.Y."/>
            <person name="Barron L."/>
            <person name="Manako K."/>
            <person name="Bowen J."/>
            <person name="Foster T.M."/>
            <person name="Erridge Z.A."/>
            <person name="Tiffin H."/>
            <person name="Waite C.N."/>
            <person name="Davies K.M."/>
            <person name="Grierson E.P."/>
            <person name="Laing W.A."/>
            <person name="Kirk R."/>
            <person name="Chen X."/>
            <person name="Wood M."/>
            <person name="Montefiori M."/>
            <person name="Brummell D.A."/>
            <person name="Schwinn K.E."/>
            <person name="Catanach A."/>
            <person name="Fullerton C."/>
            <person name="Li D."/>
            <person name="Meiyalaghan S."/>
            <person name="Nieuwenhuizen N."/>
            <person name="Read N."/>
            <person name="Prakash R."/>
            <person name="Hunter D."/>
            <person name="Zhang H."/>
            <person name="McKenzie M."/>
            <person name="Knabel M."/>
            <person name="Harris A."/>
            <person name="Allan A.C."/>
            <person name="Gleave A."/>
            <person name="Chen A."/>
            <person name="Janssen B.J."/>
            <person name="Plunkett B."/>
            <person name="Ampomah-Dwamena C."/>
            <person name="Voogd C."/>
            <person name="Leif D."/>
            <person name="Lafferty D."/>
            <person name="Souleyre E.J.F."/>
            <person name="Varkonyi-Gasic E."/>
            <person name="Gambi F."/>
            <person name="Hanley J."/>
            <person name="Yao J.L."/>
            <person name="Cheung J."/>
            <person name="David K.M."/>
            <person name="Warren B."/>
            <person name="Marsh K."/>
            <person name="Snowden K.C."/>
            <person name="Lin-Wang K."/>
            <person name="Brian L."/>
            <person name="Martinez-Sanchez M."/>
            <person name="Wang M."/>
            <person name="Ileperuma N."/>
            <person name="Macnee N."/>
            <person name="Campin R."/>
            <person name="McAtee P."/>
            <person name="Drummond R.S.M."/>
            <person name="Espley R.V."/>
            <person name="Ireland H.S."/>
            <person name="Wu R."/>
            <person name="Atkinson R.G."/>
            <person name="Karunairetnam S."/>
            <person name="Bulley S."/>
            <person name="Chunkath S."/>
            <person name="Hanley Z."/>
            <person name="Storey R."/>
            <person name="Thrimawithana A.H."/>
            <person name="Thomson S."/>
            <person name="David C."/>
            <person name="Testolin R."/>
            <person name="Huang H."/>
            <person name="Hellens R.P."/>
            <person name="Schaffer R.J."/>
        </authorList>
    </citation>
    <scope>NUCLEOTIDE SEQUENCE [LARGE SCALE GENOMIC DNA]</scope>
    <source>
        <strain evidence="3">cv. Red5</strain>
    </source>
</reference>
<reference evidence="2 3" key="1">
    <citation type="submission" date="2017-07" db="EMBL/GenBank/DDBJ databases">
        <title>An improved, manually edited Actinidia chinensis var. chinensis (kiwifruit) genome highlights the challenges associated with draft genomes and gene prediction in plants.</title>
        <authorList>
            <person name="Pilkington S."/>
            <person name="Crowhurst R."/>
            <person name="Hilario E."/>
            <person name="Nardozza S."/>
            <person name="Fraser L."/>
            <person name="Peng Y."/>
            <person name="Gunaseelan K."/>
            <person name="Simpson R."/>
            <person name="Tahir J."/>
            <person name="Deroles S."/>
            <person name="Templeton K."/>
            <person name="Luo Z."/>
            <person name="Davy M."/>
            <person name="Cheng C."/>
            <person name="Mcneilage M."/>
            <person name="Scaglione D."/>
            <person name="Liu Y."/>
            <person name="Zhang Q."/>
            <person name="Datson P."/>
            <person name="De Silva N."/>
            <person name="Gardiner S."/>
            <person name="Bassett H."/>
            <person name="Chagne D."/>
            <person name="Mccallum J."/>
            <person name="Dzierzon H."/>
            <person name="Deng C."/>
            <person name="Wang Y.-Y."/>
            <person name="Barron N."/>
            <person name="Manako K."/>
            <person name="Bowen J."/>
            <person name="Foster T."/>
            <person name="Erridge Z."/>
            <person name="Tiffin H."/>
            <person name="Waite C."/>
            <person name="Davies K."/>
            <person name="Grierson E."/>
            <person name="Laing W."/>
            <person name="Kirk R."/>
            <person name="Chen X."/>
            <person name="Wood M."/>
            <person name="Montefiori M."/>
            <person name="Brummell D."/>
            <person name="Schwinn K."/>
            <person name="Catanach A."/>
            <person name="Fullerton C."/>
            <person name="Li D."/>
            <person name="Meiyalaghan S."/>
            <person name="Nieuwenhuizen N."/>
            <person name="Read N."/>
            <person name="Prakash R."/>
            <person name="Hunter D."/>
            <person name="Zhang H."/>
            <person name="Mckenzie M."/>
            <person name="Knabel M."/>
            <person name="Harris A."/>
            <person name="Allan A."/>
            <person name="Chen A."/>
            <person name="Janssen B."/>
            <person name="Plunkett B."/>
            <person name="Dwamena C."/>
            <person name="Voogd C."/>
            <person name="Leif D."/>
            <person name="Lafferty D."/>
            <person name="Souleyre E."/>
            <person name="Varkonyi-Gasic E."/>
            <person name="Gambi F."/>
            <person name="Hanley J."/>
            <person name="Yao J.-L."/>
            <person name="Cheung J."/>
            <person name="David K."/>
            <person name="Warren B."/>
            <person name="Marsh K."/>
            <person name="Snowden K."/>
            <person name="Lin-Wang K."/>
            <person name="Brian L."/>
            <person name="Martinez-Sanchez M."/>
            <person name="Wang M."/>
            <person name="Ileperuma N."/>
            <person name="Macnee N."/>
            <person name="Campin R."/>
            <person name="Mcatee P."/>
            <person name="Drummond R."/>
            <person name="Espley R."/>
            <person name="Ireland H."/>
            <person name="Wu R."/>
            <person name="Atkinson R."/>
            <person name="Karunairetnam S."/>
            <person name="Bulley S."/>
            <person name="Chunkath S."/>
            <person name="Hanley Z."/>
            <person name="Storey R."/>
            <person name="Thrimawithana A."/>
            <person name="Thomson S."/>
            <person name="David C."/>
            <person name="Testolin R."/>
        </authorList>
    </citation>
    <scope>NUCLEOTIDE SEQUENCE [LARGE SCALE GENOMIC DNA]</scope>
    <source>
        <strain evidence="3">cv. Red5</strain>
        <tissue evidence="2">Young leaf</tissue>
    </source>
</reference>
<dbReference type="PANTHER" id="PTHR47290">
    <property type="entry name" value="RING FINGER PROTEIN"/>
    <property type="match status" value="1"/>
</dbReference>
<dbReference type="Gene3D" id="3.10.20.90">
    <property type="entry name" value="Phosphatidylinositol 3-kinase Catalytic Subunit, Chain A, domain 1"/>
    <property type="match status" value="1"/>
</dbReference>
<proteinExistence type="predicted"/>
<organism evidence="2 3">
    <name type="scientific">Actinidia chinensis var. chinensis</name>
    <name type="common">Chinese soft-hair kiwi</name>
    <dbReference type="NCBI Taxonomy" id="1590841"/>
    <lineage>
        <taxon>Eukaryota</taxon>
        <taxon>Viridiplantae</taxon>
        <taxon>Streptophyta</taxon>
        <taxon>Embryophyta</taxon>
        <taxon>Tracheophyta</taxon>
        <taxon>Spermatophyta</taxon>
        <taxon>Magnoliopsida</taxon>
        <taxon>eudicotyledons</taxon>
        <taxon>Gunneridae</taxon>
        <taxon>Pentapetalae</taxon>
        <taxon>asterids</taxon>
        <taxon>Ericales</taxon>
        <taxon>Actinidiaceae</taxon>
        <taxon>Actinidia</taxon>
    </lineage>
</organism>
<sequence>MTMFPSQDISKHGFRGGYSGCSGSYGGSYSCGCCLGSDLAVGDPMAEDESRTDSVNEAGSSSKEGHDEGGDQGWLQLGMGGSSHDTSKLYQAGLRPPTPKTGLVELDLFSSGIPASSPLEFRAPRPVLNIPSGSGCSNSFFLQQPGTSSIFPHHRRVDWEFRPIAQNIMIPSAAAASSSSCLPSGSYLDRPFQVHGGVDVAGPSLDLRVVDPPRRPQSGIWFMLQASQNQSKEPFLPQIPKSFLRIKDGRMTVRLLMKYLVNKLRLDSESEIEITCRGQQLLPFLTLQHVRDNIWSSPRDAVTTLLSDSSTTTTSHIMLLHYARTA</sequence>
<dbReference type="Proteomes" id="UP000241394">
    <property type="component" value="Chromosome LG13"/>
</dbReference>
<dbReference type="InParanoid" id="A0A2R6QRH0"/>
<protein>
    <submittedName>
        <fullName evidence="2">E3 ubiquitin protein like</fullName>
    </submittedName>
</protein>
<gene>
    <name evidence="2" type="ORF">CEY00_Acc14325</name>
</gene>
<evidence type="ECO:0000313" key="3">
    <source>
        <dbReference type="Proteomes" id="UP000241394"/>
    </source>
</evidence>
<feature type="region of interest" description="Disordered" evidence="1">
    <location>
        <begin position="44"/>
        <end position="96"/>
    </location>
</feature>
<dbReference type="STRING" id="1590841.A0A2R6QRH0"/>
<name>A0A2R6QRH0_ACTCC</name>